<feature type="compositionally biased region" description="Basic and acidic residues" evidence="12">
    <location>
        <begin position="16"/>
        <end position="27"/>
    </location>
</feature>
<dbReference type="PANTHER" id="PTHR43651">
    <property type="entry name" value="1,4-ALPHA-GLUCAN-BRANCHING ENZYME"/>
    <property type="match status" value="1"/>
</dbReference>
<feature type="active site" description="Proton donor" evidence="10 11">
    <location>
        <position position="502"/>
    </location>
</feature>
<keyword evidence="5 10" id="KW-0321">Glycogen metabolism</keyword>
<dbReference type="Gene3D" id="2.60.40.1180">
    <property type="entry name" value="Golgi alpha-mannosidase II"/>
    <property type="match status" value="1"/>
</dbReference>
<evidence type="ECO:0000256" key="6">
    <source>
        <dbReference type="ARBA" id="ARBA00022676"/>
    </source>
</evidence>
<accession>A0A371XHV7</accession>
<dbReference type="EMBL" id="QURN01000003">
    <property type="protein sequence ID" value="RFC68807.1"/>
    <property type="molecule type" value="Genomic_DNA"/>
</dbReference>
<dbReference type="GO" id="GO:0005978">
    <property type="term" value="P:glycogen biosynthetic process"/>
    <property type="evidence" value="ECO:0007669"/>
    <property type="project" value="UniProtKB-UniRule"/>
</dbReference>
<dbReference type="GO" id="GO:0003844">
    <property type="term" value="F:1,4-alpha-glucan branching enzyme activity"/>
    <property type="evidence" value="ECO:0007669"/>
    <property type="project" value="UniProtKB-UniRule"/>
</dbReference>
<dbReference type="InterPro" id="IPR013783">
    <property type="entry name" value="Ig-like_fold"/>
</dbReference>
<feature type="compositionally biased region" description="Basic residues" evidence="12">
    <location>
        <begin position="28"/>
        <end position="43"/>
    </location>
</feature>
<dbReference type="PANTHER" id="PTHR43651:SF3">
    <property type="entry name" value="1,4-ALPHA-GLUCAN-BRANCHING ENZYME"/>
    <property type="match status" value="1"/>
</dbReference>
<evidence type="ECO:0000256" key="4">
    <source>
        <dbReference type="ARBA" id="ARBA00009000"/>
    </source>
</evidence>
<dbReference type="UniPathway" id="UPA00164"/>
<dbReference type="GO" id="GO:0043169">
    <property type="term" value="F:cation binding"/>
    <property type="evidence" value="ECO:0007669"/>
    <property type="project" value="InterPro"/>
</dbReference>
<dbReference type="CDD" id="cd02855">
    <property type="entry name" value="E_set_GBE_prok_N"/>
    <property type="match status" value="1"/>
</dbReference>
<dbReference type="InterPro" id="IPR054169">
    <property type="entry name" value="GlgB_N"/>
</dbReference>
<keyword evidence="6 10" id="KW-0328">Glycosyltransferase</keyword>
<comment type="function">
    <text evidence="2 10">Catalyzes the formation of the alpha-1,6-glucosidic linkages in glycogen by scission of a 1,4-alpha-linked oligosaccharide from growing alpha-1,4-glucan chains and the subsequent attachment of the oligosaccharide to the alpha-1,6 position.</text>
</comment>
<evidence type="ECO:0000256" key="9">
    <source>
        <dbReference type="ARBA" id="ARBA00023277"/>
    </source>
</evidence>
<dbReference type="NCBIfam" id="NF008967">
    <property type="entry name" value="PRK12313.1"/>
    <property type="match status" value="1"/>
</dbReference>
<evidence type="ECO:0000256" key="1">
    <source>
        <dbReference type="ARBA" id="ARBA00000826"/>
    </source>
</evidence>
<dbReference type="SUPFAM" id="SSF51011">
    <property type="entry name" value="Glycosyl hydrolase domain"/>
    <property type="match status" value="1"/>
</dbReference>
<dbReference type="CDD" id="cd11322">
    <property type="entry name" value="AmyAc_Glg_BE"/>
    <property type="match status" value="1"/>
</dbReference>
<comment type="catalytic activity">
    <reaction evidence="1 10">
        <text>Transfers a segment of a (1-&gt;4)-alpha-D-glucan chain to a primary hydroxy group in a similar glucan chain.</text>
        <dbReference type="EC" id="2.4.1.18"/>
    </reaction>
</comment>
<evidence type="ECO:0000256" key="12">
    <source>
        <dbReference type="SAM" id="MobiDB-lite"/>
    </source>
</evidence>
<dbReference type="SMART" id="SM00642">
    <property type="entry name" value="Aamy"/>
    <property type="match status" value="1"/>
</dbReference>
<dbReference type="FunFam" id="3.20.20.80:FF:000003">
    <property type="entry name" value="1,4-alpha-glucan branching enzyme GlgB"/>
    <property type="match status" value="1"/>
</dbReference>
<dbReference type="InterPro" id="IPR006048">
    <property type="entry name" value="A-amylase/branching_C"/>
</dbReference>
<dbReference type="Pfam" id="PF02922">
    <property type="entry name" value="CBM_48"/>
    <property type="match status" value="1"/>
</dbReference>
<keyword evidence="8 10" id="KW-0320">Glycogen biosynthesis</keyword>
<dbReference type="FunFam" id="2.60.40.10:FF:000169">
    <property type="entry name" value="1,4-alpha-glucan branching enzyme GlgB"/>
    <property type="match status" value="1"/>
</dbReference>
<evidence type="ECO:0000313" key="14">
    <source>
        <dbReference type="EMBL" id="RFC68807.1"/>
    </source>
</evidence>
<feature type="region of interest" description="Disordered" evidence="12">
    <location>
        <begin position="1"/>
        <end position="45"/>
    </location>
</feature>
<dbReference type="HAMAP" id="MF_00685">
    <property type="entry name" value="GlgB"/>
    <property type="match status" value="1"/>
</dbReference>
<feature type="active site" description="Nucleophile" evidence="10 11">
    <location>
        <position position="449"/>
    </location>
</feature>
<dbReference type="Gene3D" id="3.20.20.80">
    <property type="entry name" value="Glycosidases"/>
    <property type="match status" value="1"/>
</dbReference>
<dbReference type="SUPFAM" id="SSF81296">
    <property type="entry name" value="E set domains"/>
    <property type="match status" value="2"/>
</dbReference>
<dbReference type="SUPFAM" id="SSF51445">
    <property type="entry name" value="(Trans)glycosidases"/>
    <property type="match status" value="1"/>
</dbReference>
<evidence type="ECO:0000256" key="8">
    <source>
        <dbReference type="ARBA" id="ARBA00023056"/>
    </source>
</evidence>
<name>A0A371XHV7_9HYPH</name>
<dbReference type="InterPro" id="IPR017853">
    <property type="entry name" value="GH"/>
</dbReference>
<dbReference type="Pfam" id="PF22019">
    <property type="entry name" value="GlgB_N"/>
    <property type="match status" value="1"/>
</dbReference>
<dbReference type="RefSeq" id="WP_116622575.1">
    <property type="nucleotide sequence ID" value="NZ_QURN01000003.1"/>
</dbReference>
<gene>
    <name evidence="10 14" type="primary">glgB</name>
    <name evidence="14" type="ORF">DY251_04000</name>
</gene>
<reference evidence="15" key="1">
    <citation type="submission" date="2018-08" db="EMBL/GenBank/DDBJ databases">
        <authorList>
            <person name="Im W.T."/>
        </authorList>
    </citation>
    <scope>NUCLEOTIDE SEQUENCE [LARGE SCALE GENOMIC DNA]</scope>
    <source>
        <strain evidence="15">LA-28</strain>
    </source>
</reference>
<keyword evidence="7 10" id="KW-0808">Transferase</keyword>
<dbReference type="InterPro" id="IPR006047">
    <property type="entry name" value="GH13_cat_dom"/>
</dbReference>
<evidence type="ECO:0000256" key="11">
    <source>
        <dbReference type="PIRSR" id="PIRSR000463-1"/>
    </source>
</evidence>
<dbReference type="GO" id="GO:0004553">
    <property type="term" value="F:hydrolase activity, hydrolyzing O-glycosyl compounds"/>
    <property type="evidence" value="ECO:0007669"/>
    <property type="project" value="InterPro"/>
</dbReference>
<evidence type="ECO:0000256" key="3">
    <source>
        <dbReference type="ARBA" id="ARBA00004964"/>
    </source>
</evidence>
<evidence type="ECO:0000256" key="5">
    <source>
        <dbReference type="ARBA" id="ARBA00022600"/>
    </source>
</evidence>
<dbReference type="InterPro" id="IPR004193">
    <property type="entry name" value="Glyco_hydro_13_N"/>
</dbReference>
<dbReference type="NCBIfam" id="TIGR01515">
    <property type="entry name" value="branching_enzym"/>
    <property type="match status" value="1"/>
</dbReference>
<organism evidence="14 15">
    <name type="scientific">Mesorhizobium denitrificans</name>
    <dbReference type="NCBI Taxonomy" id="2294114"/>
    <lineage>
        <taxon>Bacteria</taxon>
        <taxon>Pseudomonadati</taxon>
        <taxon>Pseudomonadota</taxon>
        <taxon>Alphaproteobacteria</taxon>
        <taxon>Hyphomicrobiales</taxon>
        <taxon>Phyllobacteriaceae</taxon>
        <taxon>Mesorhizobium</taxon>
    </lineage>
</organism>
<dbReference type="Pfam" id="PF02806">
    <property type="entry name" value="Alpha-amylase_C"/>
    <property type="match status" value="1"/>
</dbReference>
<evidence type="ECO:0000259" key="13">
    <source>
        <dbReference type="SMART" id="SM00642"/>
    </source>
</evidence>
<dbReference type="InterPro" id="IPR014756">
    <property type="entry name" value="Ig_E-set"/>
</dbReference>
<sequence length="788" mass="88221">MKKAGRAAKSTPAKGAKTDTEPAESAKKKAVKAKPASTRKKLPAARASEGAIKAIVAGTHGDPFGVLGVHETDAGMVARCFIPGADFVTVYDLDGGEIGTLERRNEAGFFEGPLTVDRRQPVRYLARNEGGEWSVLDPYSFGPVLGPMDDYYIAEGSHLRLFDKLGAHLIHHEGADGVHFAVWAPNAKRVSVVGDFNDWDGRRLPMRFRQDTGIWEIFAPGIGAGRTYKFEIIGAQGAVLPLKADPFAFKSELRPETASVTAEPFHHEWGDEAHREYWRKAQPRRDAISIYEVHAGSWQRKEDGSFLTWDELAEQLIPYVVDTGFTHIEFLPISEHPFDPSWGYQTTGLYAPTARFGDPDGFARFVDGAHRAGVGVILDWVPAHFPTDEFGLARFDGTALYEHEDPRKGFHPDWNTLIYNFGRREVLSFLINNALYWAEKYHVDGLRVDAVASMLYLDYSRKQGEWIPNEKGGRENLEAVKFLQEMNARLYGTHPGVMTIAEESTSWPKVSQPTDQGGLGFGFKWNMGFMHDTLEYMAREPIHRKFHHSDLTFGLLYAFSENFVLPLSHDEVVHGKGTLLHKMSGDDWQKFANLRAYYGFMWGYPGKKLLFMGQEFAQRREWSEARALDWDLLAHPPHAGMRKLVRDLNYAYRSRPALHARDCEPDGFTWLIVDDQENSVFAWLRTAPGENPVAVISSFTPVVRNNYGLPLPKAGKWREIINTDAAEYGGTGVGNDGVVEAFATSDGKAHARLRLPPLATLMLELVEEEPEAVSPTEENAETVEVVPS</sequence>
<dbReference type="EC" id="2.4.1.18" evidence="10"/>
<keyword evidence="15" id="KW-1185">Reference proteome</keyword>
<comment type="caution">
    <text evidence="14">The sequence shown here is derived from an EMBL/GenBank/DDBJ whole genome shotgun (WGS) entry which is preliminary data.</text>
</comment>
<dbReference type="Proteomes" id="UP000262379">
    <property type="component" value="Unassembled WGS sequence"/>
</dbReference>
<comment type="subunit">
    <text evidence="10">Monomer.</text>
</comment>
<dbReference type="InterPro" id="IPR037439">
    <property type="entry name" value="Branching_enzy"/>
</dbReference>
<dbReference type="NCBIfam" id="NF003811">
    <property type="entry name" value="PRK05402.1"/>
    <property type="match status" value="1"/>
</dbReference>
<feature type="domain" description="Glycosyl hydrolase family 13 catalytic" evidence="13">
    <location>
        <begin position="292"/>
        <end position="659"/>
    </location>
</feature>
<evidence type="ECO:0000256" key="10">
    <source>
        <dbReference type="HAMAP-Rule" id="MF_00685"/>
    </source>
</evidence>
<dbReference type="Gene3D" id="2.60.40.10">
    <property type="entry name" value="Immunoglobulins"/>
    <property type="match status" value="1"/>
</dbReference>
<keyword evidence="9 10" id="KW-0119">Carbohydrate metabolism</keyword>
<dbReference type="PIRSF" id="PIRSF000463">
    <property type="entry name" value="GlgB"/>
    <property type="match status" value="1"/>
</dbReference>
<dbReference type="AlphaFoldDB" id="A0A371XHV7"/>
<proteinExistence type="inferred from homology"/>
<dbReference type="InterPro" id="IPR006407">
    <property type="entry name" value="GlgB"/>
</dbReference>
<dbReference type="FunFam" id="2.60.40.1180:FF:000002">
    <property type="entry name" value="1,4-alpha-glucan branching enzyme GlgB"/>
    <property type="match status" value="1"/>
</dbReference>
<dbReference type="InterPro" id="IPR044143">
    <property type="entry name" value="GlgB_N_E_set_prok"/>
</dbReference>
<dbReference type="InterPro" id="IPR013780">
    <property type="entry name" value="Glyco_hydro_b"/>
</dbReference>
<evidence type="ECO:0000256" key="2">
    <source>
        <dbReference type="ARBA" id="ARBA00002953"/>
    </source>
</evidence>
<comment type="similarity">
    <text evidence="4 10">Belongs to the glycosyl hydrolase 13 family. GlgB subfamily.</text>
</comment>
<evidence type="ECO:0000256" key="7">
    <source>
        <dbReference type="ARBA" id="ARBA00022679"/>
    </source>
</evidence>
<evidence type="ECO:0000313" key="15">
    <source>
        <dbReference type="Proteomes" id="UP000262379"/>
    </source>
</evidence>
<dbReference type="GO" id="GO:0005829">
    <property type="term" value="C:cytosol"/>
    <property type="evidence" value="ECO:0007669"/>
    <property type="project" value="TreeGrafter"/>
</dbReference>
<protein>
    <recommendedName>
        <fullName evidence="10">1,4-alpha-glucan branching enzyme GlgB</fullName>
        <ecNumber evidence="10">2.4.1.18</ecNumber>
    </recommendedName>
    <alternativeName>
        <fullName evidence="10">1,4-alpha-D-glucan:1,4-alpha-D-glucan 6-glucosyl-transferase</fullName>
    </alternativeName>
    <alternativeName>
        <fullName evidence="10">Alpha-(1-&gt;4)-glucan branching enzyme</fullName>
    </alternativeName>
    <alternativeName>
        <fullName evidence="10">Glycogen branching enzyme</fullName>
        <shortName evidence="10">BE</shortName>
    </alternativeName>
</protein>
<comment type="pathway">
    <text evidence="3 10">Glycan biosynthesis; glycogen biosynthesis.</text>
</comment>